<accession>A0A1Y0XZT3</accession>
<organism evidence="1 2">
    <name type="scientific">Acetobacter pasteurianus subsp. pasteurianus</name>
    <dbReference type="NCBI Taxonomy" id="481145"/>
    <lineage>
        <taxon>Bacteria</taxon>
        <taxon>Pseudomonadati</taxon>
        <taxon>Pseudomonadota</taxon>
        <taxon>Alphaproteobacteria</taxon>
        <taxon>Acetobacterales</taxon>
        <taxon>Acetobacteraceae</taxon>
        <taxon>Acetobacter</taxon>
    </lineage>
</organism>
<evidence type="ECO:0000313" key="1">
    <source>
        <dbReference type="EMBL" id="ARW48450.1"/>
    </source>
</evidence>
<dbReference type="RefSeq" id="WP_087651923.1">
    <property type="nucleotide sequence ID" value="NZ_CP021509.1"/>
</dbReference>
<dbReference type="Proteomes" id="UP000196205">
    <property type="component" value="Chromosome"/>
</dbReference>
<protein>
    <submittedName>
        <fullName evidence="1">Uncharacterized protein</fullName>
    </submittedName>
</protein>
<sequence>MIHIFTRLKHAQKKVIILGLNEKIGNLPGLVELWSSINSIVKPLAEAYEYDYIDINDYVKTDADLTDELGGAHYKRSIYKKFSDVIADCIAKCVSSIPTTFISGYL</sequence>
<name>A0A1Y0XZT3_ACEPA</name>
<reference evidence="1 2" key="1">
    <citation type="submission" date="2017-05" db="EMBL/GenBank/DDBJ databases">
        <title>Genome sequence of Acetobacter pasteurianus subsp. pasteurianus strain SRCM101342.</title>
        <authorList>
            <person name="Cho S.H."/>
        </authorList>
    </citation>
    <scope>NUCLEOTIDE SEQUENCE [LARGE SCALE GENOMIC DNA]</scope>
    <source>
        <strain evidence="1 2">SRCM101342</strain>
    </source>
</reference>
<evidence type="ECO:0000313" key="2">
    <source>
        <dbReference type="Proteomes" id="UP000196205"/>
    </source>
</evidence>
<proteinExistence type="predicted"/>
<dbReference type="OrthoDB" id="323926at2"/>
<gene>
    <name evidence="1" type="ORF">S1001342_02140</name>
</gene>
<dbReference type="EMBL" id="CP021509">
    <property type="protein sequence ID" value="ARW48450.1"/>
    <property type="molecule type" value="Genomic_DNA"/>
</dbReference>
<dbReference type="AlphaFoldDB" id="A0A1Y0XZT3"/>